<proteinExistence type="predicted"/>
<keyword evidence="6 7" id="KW-0472">Membrane</keyword>
<protein>
    <submittedName>
        <fullName evidence="9">MFS transporter</fullName>
    </submittedName>
</protein>
<dbReference type="InterPro" id="IPR036259">
    <property type="entry name" value="MFS_trans_sf"/>
</dbReference>
<gene>
    <name evidence="9" type="ORF">ACFFK0_01565</name>
</gene>
<evidence type="ECO:0000313" key="9">
    <source>
        <dbReference type="EMBL" id="MFC0211145.1"/>
    </source>
</evidence>
<evidence type="ECO:0000256" key="5">
    <source>
        <dbReference type="ARBA" id="ARBA00022989"/>
    </source>
</evidence>
<dbReference type="Pfam" id="PF07690">
    <property type="entry name" value="MFS_1"/>
    <property type="match status" value="1"/>
</dbReference>
<evidence type="ECO:0000256" key="7">
    <source>
        <dbReference type="SAM" id="Phobius"/>
    </source>
</evidence>
<organism evidence="9 10">
    <name type="scientific">Paenibacillus chartarius</name>
    <dbReference type="NCBI Taxonomy" id="747481"/>
    <lineage>
        <taxon>Bacteria</taxon>
        <taxon>Bacillati</taxon>
        <taxon>Bacillota</taxon>
        <taxon>Bacilli</taxon>
        <taxon>Bacillales</taxon>
        <taxon>Paenibacillaceae</taxon>
        <taxon>Paenibacillus</taxon>
    </lineage>
</organism>
<evidence type="ECO:0000256" key="3">
    <source>
        <dbReference type="ARBA" id="ARBA00022475"/>
    </source>
</evidence>
<dbReference type="PRINTS" id="PR01035">
    <property type="entry name" value="TCRTETA"/>
</dbReference>
<comment type="subcellular location">
    <subcellularLocation>
        <location evidence="1">Cell membrane</location>
        <topology evidence="1">Multi-pass membrane protein</topology>
    </subcellularLocation>
</comment>
<dbReference type="SUPFAM" id="SSF103473">
    <property type="entry name" value="MFS general substrate transporter"/>
    <property type="match status" value="1"/>
</dbReference>
<evidence type="ECO:0000259" key="8">
    <source>
        <dbReference type="PROSITE" id="PS50850"/>
    </source>
</evidence>
<feature type="transmembrane region" description="Helical" evidence="7">
    <location>
        <begin position="367"/>
        <end position="385"/>
    </location>
</feature>
<feature type="transmembrane region" description="Helical" evidence="7">
    <location>
        <begin position="103"/>
        <end position="125"/>
    </location>
</feature>
<dbReference type="Gene3D" id="1.20.1250.20">
    <property type="entry name" value="MFS general substrate transporter like domains"/>
    <property type="match status" value="2"/>
</dbReference>
<feature type="transmembrane region" description="Helical" evidence="7">
    <location>
        <begin position="281"/>
        <end position="304"/>
    </location>
</feature>
<evidence type="ECO:0000256" key="2">
    <source>
        <dbReference type="ARBA" id="ARBA00022448"/>
    </source>
</evidence>
<feature type="transmembrane region" description="Helical" evidence="7">
    <location>
        <begin position="132"/>
        <end position="154"/>
    </location>
</feature>
<evidence type="ECO:0000256" key="4">
    <source>
        <dbReference type="ARBA" id="ARBA00022692"/>
    </source>
</evidence>
<dbReference type="InterPro" id="IPR020846">
    <property type="entry name" value="MFS_dom"/>
</dbReference>
<feature type="transmembrane region" description="Helical" evidence="7">
    <location>
        <begin position="310"/>
        <end position="328"/>
    </location>
</feature>
<feature type="transmembrane region" description="Helical" evidence="7">
    <location>
        <begin position="166"/>
        <end position="185"/>
    </location>
</feature>
<feature type="transmembrane region" description="Helical" evidence="7">
    <location>
        <begin position="249"/>
        <end position="269"/>
    </location>
</feature>
<reference evidence="9 10" key="1">
    <citation type="submission" date="2024-09" db="EMBL/GenBank/DDBJ databases">
        <authorList>
            <person name="Sun Q."/>
            <person name="Mori K."/>
        </authorList>
    </citation>
    <scope>NUCLEOTIDE SEQUENCE [LARGE SCALE GENOMIC DNA]</scope>
    <source>
        <strain evidence="9 10">CCM 7759</strain>
    </source>
</reference>
<feature type="transmembrane region" description="Helical" evidence="7">
    <location>
        <begin position="46"/>
        <end position="66"/>
    </location>
</feature>
<dbReference type="PANTHER" id="PTHR43414:SF6">
    <property type="entry name" value="MULTIDRUG RESISTANCE PROTEIN MDTG"/>
    <property type="match status" value="1"/>
</dbReference>
<dbReference type="InterPro" id="IPR001958">
    <property type="entry name" value="Tet-R_TetA/multi-R_MdtG-like"/>
</dbReference>
<dbReference type="Proteomes" id="UP001589776">
    <property type="component" value="Unassembled WGS sequence"/>
</dbReference>
<comment type="caution">
    <text evidence="9">The sequence shown here is derived from an EMBL/GenBank/DDBJ whole genome shotgun (WGS) entry which is preliminary data.</text>
</comment>
<keyword evidence="10" id="KW-1185">Reference proteome</keyword>
<sequence length="401" mass="42915">MEGSWRRNLLVLWIGVFFCSTAYSIVIPFLPLFLRDELGVHEHVEAWSGVVFGISFLASALIAPFWGSLADKYGRKPMLLRSGLSLAMLYFVTYFVHHPVELMAVRICQGLLAGYVPSAIAMVGTNTPENKVGYALGVMATSNAVGSIVGPMLGGFVSSWVGNREAFLVAGGVVFLSFVIAWAFAKEENFKPAAKRSGVINDIRELSHNKLLMSVLVIVSIVSASVMIVEPLLTLYVLELGVSGSDAKVTAGIIFSAVGVATALAAPQWGELGTKFGYGRILMIGLIGGGVGNLLQLVFHHYVAFGVLRFSYGLFFAGVYPALNALIVQTTAPEYRGRAFGLNQSFNQLGIMIGPMLGGFLGGFVSIPFVFALNGAALIAIALIIRTRRIDEAAARLHGSQ</sequence>
<keyword evidence="4 7" id="KW-0812">Transmembrane</keyword>
<dbReference type="EMBL" id="JBHLWN010000012">
    <property type="protein sequence ID" value="MFC0211145.1"/>
    <property type="molecule type" value="Genomic_DNA"/>
</dbReference>
<keyword evidence="3" id="KW-1003">Cell membrane</keyword>
<feature type="transmembrane region" description="Helical" evidence="7">
    <location>
        <begin position="211"/>
        <end position="229"/>
    </location>
</feature>
<evidence type="ECO:0000256" key="6">
    <source>
        <dbReference type="ARBA" id="ARBA00023136"/>
    </source>
</evidence>
<evidence type="ECO:0000256" key="1">
    <source>
        <dbReference type="ARBA" id="ARBA00004651"/>
    </source>
</evidence>
<dbReference type="RefSeq" id="WP_377467960.1">
    <property type="nucleotide sequence ID" value="NZ_JBHLWN010000012.1"/>
</dbReference>
<name>A0ABV6DEU8_9BACL</name>
<dbReference type="PANTHER" id="PTHR43414">
    <property type="entry name" value="MULTIDRUG RESISTANCE PROTEIN MDTG"/>
    <property type="match status" value="1"/>
</dbReference>
<dbReference type="InterPro" id="IPR011701">
    <property type="entry name" value="MFS"/>
</dbReference>
<dbReference type="PROSITE" id="PS50850">
    <property type="entry name" value="MFS"/>
    <property type="match status" value="1"/>
</dbReference>
<evidence type="ECO:0000313" key="10">
    <source>
        <dbReference type="Proteomes" id="UP001589776"/>
    </source>
</evidence>
<feature type="domain" description="Major facilitator superfamily (MFS) profile" evidence="8">
    <location>
        <begin position="8"/>
        <end position="389"/>
    </location>
</feature>
<accession>A0ABV6DEU8</accession>
<keyword evidence="2" id="KW-0813">Transport</keyword>
<feature type="transmembrane region" description="Helical" evidence="7">
    <location>
        <begin position="12"/>
        <end position="34"/>
    </location>
</feature>
<keyword evidence="5 7" id="KW-1133">Transmembrane helix</keyword>